<evidence type="ECO:0000256" key="5">
    <source>
        <dbReference type="ARBA" id="ARBA00023015"/>
    </source>
</evidence>
<keyword evidence="5" id="KW-0805">Transcription regulation</keyword>
<reference evidence="9" key="1">
    <citation type="submission" date="2022-10" db="EMBL/GenBank/DDBJ databases">
        <title>Completed Genome Sequence of two octocoral isolated bacterium, Endozoicomonas euniceicola EF212T and Endozoicomonas gorgoniicola PS125T.</title>
        <authorList>
            <person name="Chiou Y.-J."/>
            <person name="Chen Y.-H."/>
        </authorList>
    </citation>
    <scope>NUCLEOTIDE SEQUENCE</scope>
    <source>
        <strain evidence="9">EF212</strain>
    </source>
</reference>
<keyword evidence="1" id="KW-0479">Metal-binding</keyword>
<dbReference type="Gene3D" id="3.30.160.60">
    <property type="entry name" value="Classic Zinc Finger"/>
    <property type="match status" value="3"/>
</dbReference>
<dbReference type="PANTHER" id="PTHR24394:SF48">
    <property type="entry name" value="ZINC FINGER PROTEIN 771"/>
    <property type="match status" value="1"/>
</dbReference>
<organism evidence="9 10">
    <name type="scientific">Endozoicomonas euniceicola</name>
    <dbReference type="NCBI Taxonomy" id="1234143"/>
    <lineage>
        <taxon>Bacteria</taxon>
        <taxon>Pseudomonadati</taxon>
        <taxon>Pseudomonadota</taxon>
        <taxon>Gammaproteobacteria</taxon>
        <taxon>Oceanospirillales</taxon>
        <taxon>Endozoicomonadaceae</taxon>
        <taxon>Endozoicomonas</taxon>
    </lineage>
</organism>
<feature type="domain" description="C2H2-type" evidence="8">
    <location>
        <begin position="60"/>
        <end position="87"/>
    </location>
</feature>
<dbReference type="Proteomes" id="UP001163255">
    <property type="component" value="Chromosome"/>
</dbReference>
<dbReference type="PANTHER" id="PTHR24394">
    <property type="entry name" value="ZINC FINGER PROTEIN"/>
    <property type="match status" value="1"/>
</dbReference>
<dbReference type="PROSITE" id="PS00028">
    <property type="entry name" value="ZINC_FINGER_C2H2_1"/>
    <property type="match status" value="4"/>
</dbReference>
<keyword evidence="3 7" id="KW-0863">Zinc-finger</keyword>
<sequence length="234" mass="26385">MPQVICDVCKNAFRSKSRLTEHMRTHTGDKPFQCPICPKAFSTESNFRKHKRIHSGEKPYECETCRRCFADSSTLNRHRKIHISNKQAFHCQDCTKIYASAQNLRRHRGKKHSNQVISTFTTVHSQVEPTGVVMTTTQTITSSNSATAISNIASSLGEACSVTQYMPAATFRTVIQKGEQTAFTEISYPPLEESIAEMFPAIQHELRDNTATGNRSESNDPIQAEDLLPDFWLD</sequence>
<keyword evidence="6" id="KW-0804">Transcription</keyword>
<feature type="domain" description="C2H2-type" evidence="8">
    <location>
        <begin position="89"/>
        <end position="117"/>
    </location>
</feature>
<dbReference type="SMART" id="SM00355">
    <property type="entry name" value="ZnF_C2H2"/>
    <property type="match status" value="4"/>
</dbReference>
<evidence type="ECO:0000313" key="10">
    <source>
        <dbReference type="Proteomes" id="UP001163255"/>
    </source>
</evidence>
<dbReference type="RefSeq" id="WP_262601125.1">
    <property type="nucleotide sequence ID" value="NZ_CP103300.1"/>
</dbReference>
<evidence type="ECO:0000256" key="1">
    <source>
        <dbReference type="ARBA" id="ARBA00022723"/>
    </source>
</evidence>
<feature type="domain" description="C2H2-type" evidence="8">
    <location>
        <begin position="32"/>
        <end position="59"/>
    </location>
</feature>
<evidence type="ECO:0000256" key="6">
    <source>
        <dbReference type="ARBA" id="ARBA00023163"/>
    </source>
</evidence>
<evidence type="ECO:0000256" key="2">
    <source>
        <dbReference type="ARBA" id="ARBA00022737"/>
    </source>
</evidence>
<protein>
    <submittedName>
        <fullName evidence="9">C2H2-type zinc finger protein</fullName>
    </submittedName>
</protein>
<dbReference type="Pfam" id="PF00096">
    <property type="entry name" value="zf-C2H2"/>
    <property type="match status" value="2"/>
</dbReference>
<accession>A0ABY6H0N8</accession>
<keyword evidence="4" id="KW-0862">Zinc</keyword>
<evidence type="ECO:0000259" key="8">
    <source>
        <dbReference type="PROSITE" id="PS50157"/>
    </source>
</evidence>
<evidence type="ECO:0000256" key="7">
    <source>
        <dbReference type="PROSITE-ProRule" id="PRU00042"/>
    </source>
</evidence>
<evidence type="ECO:0000256" key="4">
    <source>
        <dbReference type="ARBA" id="ARBA00022833"/>
    </source>
</evidence>
<dbReference type="SUPFAM" id="SSF57667">
    <property type="entry name" value="beta-beta-alpha zinc fingers"/>
    <property type="match status" value="2"/>
</dbReference>
<dbReference type="InterPro" id="IPR036236">
    <property type="entry name" value="Znf_C2H2_sf"/>
</dbReference>
<gene>
    <name evidence="9" type="ORF">NX720_10785</name>
</gene>
<feature type="domain" description="C2H2-type" evidence="8">
    <location>
        <begin position="4"/>
        <end position="31"/>
    </location>
</feature>
<proteinExistence type="predicted"/>
<dbReference type="PROSITE" id="PS50157">
    <property type="entry name" value="ZINC_FINGER_C2H2_2"/>
    <property type="match status" value="4"/>
</dbReference>
<dbReference type="InterPro" id="IPR013087">
    <property type="entry name" value="Znf_C2H2_type"/>
</dbReference>
<dbReference type="Pfam" id="PF13465">
    <property type="entry name" value="zf-H2C2_2"/>
    <property type="match status" value="1"/>
</dbReference>
<evidence type="ECO:0000313" key="9">
    <source>
        <dbReference type="EMBL" id="UYM18362.1"/>
    </source>
</evidence>
<keyword evidence="2" id="KW-0677">Repeat</keyword>
<evidence type="ECO:0000256" key="3">
    <source>
        <dbReference type="ARBA" id="ARBA00022771"/>
    </source>
</evidence>
<keyword evidence="10" id="KW-1185">Reference proteome</keyword>
<name>A0ABY6H0N8_9GAMM</name>
<dbReference type="EMBL" id="CP103300">
    <property type="protein sequence ID" value="UYM18362.1"/>
    <property type="molecule type" value="Genomic_DNA"/>
</dbReference>